<dbReference type="Proteomes" id="UP000621500">
    <property type="component" value="Unassembled WGS sequence"/>
</dbReference>
<comment type="caution">
    <text evidence="2">The sequence shown here is derived from an EMBL/GenBank/DDBJ whole genome shotgun (WGS) entry which is preliminary data.</text>
</comment>
<protein>
    <submittedName>
        <fullName evidence="2">Uncharacterized protein</fullName>
    </submittedName>
</protein>
<feature type="region of interest" description="Disordered" evidence="1">
    <location>
        <begin position="1"/>
        <end position="32"/>
    </location>
</feature>
<gene>
    <name evidence="2" type="ORF">Pma05_83490</name>
</gene>
<sequence length="125" mass="12751">MREHGQNVPDPDPNSGNVALTPPAGANRSAWDSAMGACRQFMSGGGAPGAGNPEELEGMRAYAVCMREHGVEMTDPDPGTGKSQFGGRFANAGKDQILSDPTYKAADGACKDRLTSGGAPKGGGK</sequence>
<organism evidence="2 3">
    <name type="scientific">Plantactinospora mayteni</name>
    <dbReference type="NCBI Taxonomy" id="566021"/>
    <lineage>
        <taxon>Bacteria</taxon>
        <taxon>Bacillati</taxon>
        <taxon>Actinomycetota</taxon>
        <taxon>Actinomycetes</taxon>
        <taxon>Micromonosporales</taxon>
        <taxon>Micromonosporaceae</taxon>
        <taxon>Plantactinospora</taxon>
    </lineage>
</organism>
<keyword evidence="3" id="KW-1185">Reference proteome</keyword>
<evidence type="ECO:0000256" key="1">
    <source>
        <dbReference type="SAM" id="MobiDB-lite"/>
    </source>
</evidence>
<proteinExistence type="predicted"/>
<dbReference type="EMBL" id="BONX01000085">
    <property type="protein sequence ID" value="GIH01777.1"/>
    <property type="molecule type" value="Genomic_DNA"/>
</dbReference>
<evidence type="ECO:0000313" key="2">
    <source>
        <dbReference type="EMBL" id="GIH01777.1"/>
    </source>
</evidence>
<reference evidence="2 3" key="1">
    <citation type="submission" date="2021-01" db="EMBL/GenBank/DDBJ databases">
        <title>Whole genome shotgun sequence of Plantactinospora mayteni NBRC 109088.</title>
        <authorList>
            <person name="Komaki H."/>
            <person name="Tamura T."/>
        </authorList>
    </citation>
    <scope>NUCLEOTIDE SEQUENCE [LARGE SCALE GENOMIC DNA]</scope>
    <source>
        <strain evidence="2 3">NBRC 109088</strain>
    </source>
</reference>
<accession>A0ABQ4F4F3</accession>
<feature type="region of interest" description="Disordered" evidence="1">
    <location>
        <begin position="105"/>
        <end position="125"/>
    </location>
</feature>
<evidence type="ECO:0000313" key="3">
    <source>
        <dbReference type="Proteomes" id="UP000621500"/>
    </source>
</evidence>
<name>A0ABQ4F4F3_9ACTN</name>